<evidence type="ECO:0000256" key="3">
    <source>
        <dbReference type="ARBA" id="ARBA00022692"/>
    </source>
</evidence>
<dbReference type="GO" id="GO:0005783">
    <property type="term" value="C:endoplasmic reticulum"/>
    <property type="evidence" value="ECO:0007669"/>
    <property type="project" value="TreeGrafter"/>
</dbReference>
<dbReference type="GO" id="GO:0016236">
    <property type="term" value="P:macroautophagy"/>
    <property type="evidence" value="ECO:0007669"/>
    <property type="project" value="TreeGrafter"/>
</dbReference>
<comment type="subcellular location">
    <subcellularLocation>
        <location evidence="1">Membrane</location>
        <topology evidence="1">Multi-pass membrane protein</topology>
    </subcellularLocation>
</comment>
<keyword evidence="4 7" id="KW-1133">Transmembrane helix</keyword>
<organism evidence="8">
    <name type="scientific">Timema douglasi</name>
    <name type="common">Walking stick</name>
    <dbReference type="NCBI Taxonomy" id="61478"/>
    <lineage>
        <taxon>Eukaryota</taxon>
        <taxon>Metazoa</taxon>
        <taxon>Ecdysozoa</taxon>
        <taxon>Arthropoda</taxon>
        <taxon>Hexapoda</taxon>
        <taxon>Insecta</taxon>
        <taxon>Pterygota</taxon>
        <taxon>Neoptera</taxon>
        <taxon>Polyneoptera</taxon>
        <taxon>Phasmatodea</taxon>
        <taxon>Timematodea</taxon>
        <taxon>Timematoidea</taxon>
        <taxon>Timematidae</taxon>
        <taxon>Timema</taxon>
    </lineage>
</organism>
<gene>
    <name evidence="8" type="ORF">TDIB3V08_LOCUS9062</name>
</gene>
<evidence type="ECO:0000256" key="6">
    <source>
        <dbReference type="SAM" id="MobiDB-lite"/>
    </source>
</evidence>
<evidence type="ECO:0000256" key="4">
    <source>
        <dbReference type="ARBA" id="ARBA00022989"/>
    </source>
</evidence>
<proteinExistence type="inferred from homology"/>
<feature type="transmembrane region" description="Helical" evidence="7">
    <location>
        <begin position="184"/>
        <end position="215"/>
    </location>
</feature>
<feature type="compositionally biased region" description="Basic and acidic residues" evidence="6">
    <location>
        <begin position="62"/>
        <end position="85"/>
    </location>
</feature>
<feature type="transmembrane region" description="Helical" evidence="7">
    <location>
        <begin position="116"/>
        <end position="136"/>
    </location>
</feature>
<evidence type="ECO:0000256" key="2">
    <source>
        <dbReference type="ARBA" id="ARBA00010970"/>
    </source>
</evidence>
<keyword evidence="3 7" id="KW-0812">Transmembrane</keyword>
<dbReference type="AlphaFoldDB" id="A0A7R8VQP5"/>
<feature type="compositionally biased region" description="Low complexity" evidence="6">
    <location>
        <begin position="332"/>
        <end position="359"/>
    </location>
</feature>
<name>A0A7R8VQP5_TIMDO</name>
<sequence>MLYSKSCNGDLGAKEEYFKGYAIARAMLRGLIDSLKGTLIIFYLDKNIKERAQNVSPNKESSSSRRKDMLHKDSSSKLSQRHEPSTAEDGEIEDIADSAYRYSRGRPQLLSSVSKLIADTLFSILVQALFLVQGLVVSMLPIVVLSDLLSLLHMCMLYSLYAFEYKWFNMGWELHRRLTFIENNWPYFFGFGLPLAVLTSLPSSYIISGCVFSILFPLFIISGNEAEPVTGVCDFPLQLFTPVIAISNMLFNRTIGPKSASKRSVTLGYLRPLALTSASLKSILWDGGREGERRGVAPQPTEVFVRANKKRWITETVDGASYRTGLVEKSAVSPPSASAPSLSPSASAPSLPLRPQRPLSHPPRPQRRLSLLASVLSLSRGLCIVSLPGLSTLSLRPQRYLFSLGLNLDSLPQASTLYFFLGPQCRLSQASVLYFFPGPQCRLSQALALSFFLGPQCRLSQALAL</sequence>
<evidence type="ECO:0000256" key="5">
    <source>
        <dbReference type="ARBA" id="ARBA00023136"/>
    </source>
</evidence>
<evidence type="ECO:0000256" key="1">
    <source>
        <dbReference type="ARBA" id="ARBA00004141"/>
    </source>
</evidence>
<feature type="region of interest" description="Disordered" evidence="6">
    <location>
        <begin position="332"/>
        <end position="365"/>
    </location>
</feature>
<dbReference type="GO" id="GO:0016020">
    <property type="term" value="C:membrane"/>
    <property type="evidence" value="ECO:0007669"/>
    <property type="project" value="UniProtKB-SubCell"/>
</dbReference>
<accession>A0A7R8VQP5</accession>
<reference evidence="8" key="1">
    <citation type="submission" date="2020-11" db="EMBL/GenBank/DDBJ databases">
        <authorList>
            <person name="Tran Van P."/>
        </authorList>
    </citation>
    <scope>NUCLEOTIDE SEQUENCE</scope>
</reference>
<protein>
    <recommendedName>
        <fullName evidence="9">Etoposide-induced protein 2.4</fullName>
    </recommendedName>
</protein>
<dbReference type="PANTHER" id="PTHR21389">
    <property type="entry name" value="P53 INDUCED PROTEIN"/>
    <property type="match status" value="1"/>
</dbReference>
<comment type="similarity">
    <text evidence="2">Belongs to the EI24 family.</text>
</comment>
<evidence type="ECO:0000256" key="7">
    <source>
        <dbReference type="SAM" id="Phobius"/>
    </source>
</evidence>
<dbReference type="Pfam" id="PF07264">
    <property type="entry name" value="EI24"/>
    <property type="match status" value="1"/>
</dbReference>
<feature type="transmembrane region" description="Helical" evidence="7">
    <location>
        <begin position="142"/>
        <end position="163"/>
    </location>
</feature>
<dbReference type="EMBL" id="OA569899">
    <property type="protein sequence ID" value="CAD7202883.1"/>
    <property type="molecule type" value="Genomic_DNA"/>
</dbReference>
<feature type="region of interest" description="Disordered" evidence="6">
    <location>
        <begin position="53"/>
        <end position="89"/>
    </location>
</feature>
<evidence type="ECO:0008006" key="9">
    <source>
        <dbReference type="Google" id="ProtNLM"/>
    </source>
</evidence>
<evidence type="ECO:0000313" key="8">
    <source>
        <dbReference type="EMBL" id="CAD7202883.1"/>
    </source>
</evidence>
<keyword evidence="5 7" id="KW-0472">Membrane</keyword>
<dbReference type="InterPro" id="IPR059112">
    <property type="entry name" value="CysZ/EI24"/>
</dbReference>
<dbReference type="PANTHER" id="PTHR21389:SF0">
    <property type="entry name" value="ETOPOSIDE-INDUCED PROTEIN 2.4 HOMOLOG"/>
    <property type="match status" value="1"/>
</dbReference>